<dbReference type="EMBL" id="FN317561">
    <property type="protein sequence ID" value="CAX73292.1"/>
    <property type="molecule type" value="mRNA"/>
</dbReference>
<evidence type="ECO:0000256" key="1">
    <source>
        <dbReference type="ARBA" id="ARBA00007664"/>
    </source>
</evidence>
<dbReference type="InterPro" id="IPR001254">
    <property type="entry name" value="Trypsin_dom"/>
</dbReference>
<dbReference type="InterPro" id="IPR018114">
    <property type="entry name" value="TRYPSIN_HIS"/>
</dbReference>
<dbReference type="PROSITE" id="PS00134">
    <property type="entry name" value="TRYPSIN_HIS"/>
    <property type="match status" value="1"/>
</dbReference>
<dbReference type="SMART" id="SM00020">
    <property type="entry name" value="Tryp_SPc"/>
    <property type="match status" value="1"/>
</dbReference>
<dbReference type="InterPro" id="IPR009003">
    <property type="entry name" value="Peptidase_S1_PA"/>
</dbReference>
<protein>
    <submittedName>
        <fullName evidence="6">Peptidase S1 and S6, chymotrypsin/Hap,IPR009003 Peptidase, trypsin-like serine and cysteine,domain-containing protein</fullName>
    </submittedName>
</protein>
<keyword evidence="3" id="KW-0645">Protease</keyword>
<dbReference type="InterPro" id="IPR043504">
    <property type="entry name" value="Peptidase_S1_PA_chymotrypsin"/>
</dbReference>
<dbReference type="SUPFAM" id="SSF50494">
    <property type="entry name" value="Trypsin-like serine proteases"/>
    <property type="match status" value="1"/>
</dbReference>
<dbReference type="AlphaFoldDB" id="C1LF14"/>
<dbReference type="GO" id="GO:0004252">
    <property type="term" value="F:serine-type endopeptidase activity"/>
    <property type="evidence" value="ECO:0007669"/>
    <property type="project" value="InterPro"/>
</dbReference>
<keyword evidence="4" id="KW-1133">Transmembrane helix</keyword>
<dbReference type="PANTHER" id="PTHR24276">
    <property type="entry name" value="POLYSERASE-RELATED"/>
    <property type="match status" value="1"/>
</dbReference>
<feature type="transmembrane region" description="Helical" evidence="4">
    <location>
        <begin position="6"/>
        <end position="24"/>
    </location>
</feature>
<proteinExistence type="evidence at transcript level"/>
<reference evidence="6" key="1">
    <citation type="journal article" date="2009" name="Nature">
        <title>The Schistosoma japonicum genome reveals features of host-parasite interplay.</title>
        <authorList>
            <person name="Liu F."/>
            <person name="Zhou Y."/>
            <person name="Wang Z.Q."/>
            <person name="Lu G."/>
            <person name="Zheng H."/>
            <person name="Brindley P.J."/>
            <person name="McManus D.P."/>
            <person name="Blair D."/>
            <person name="Zhang Q.H."/>
            <person name="Zhong Y."/>
            <person name="Wang S."/>
            <person name="Han Z.G."/>
            <person name="Chen Z."/>
        </authorList>
    </citation>
    <scope>NUCLEOTIDE SEQUENCE</scope>
    <source>
        <strain evidence="6">Anhui</strain>
    </source>
</reference>
<dbReference type="PRINTS" id="PR00722">
    <property type="entry name" value="CHYMOTRYPSIN"/>
</dbReference>
<evidence type="ECO:0000256" key="2">
    <source>
        <dbReference type="ARBA" id="ARBA00023157"/>
    </source>
</evidence>
<evidence type="ECO:0000259" key="5">
    <source>
        <dbReference type="PROSITE" id="PS50240"/>
    </source>
</evidence>
<evidence type="ECO:0000256" key="3">
    <source>
        <dbReference type="RuleBase" id="RU363034"/>
    </source>
</evidence>
<keyword evidence="4" id="KW-0472">Membrane</keyword>
<sequence>MSLMNYCIWSIIIHCLLNNLYILLATNLEYRIQNGYLVNPGEFPMIVLLLGKTHLCTGTIISSNKILTAGHCACGDPTYEVHANLTNINERYLPHTQFRLGTHFDYPTSYKNQCQQINSGLTDNHDLLGGSPDISILTVNRPFNIVKGYVEIATIDYNYSIEHKEANEDVFVLGYGEDTSINSNGQLRFGIIKLDKCPRGIKIPTDGALCSNIDMNNQGPDVGDSGGPIFNENGEVIGVTSIAGSG</sequence>
<dbReference type="InterPro" id="IPR050430">
    <property type="entry name" value="Peptidase_S1"/>
</dbReference>
<dbReference type="PROSITE" id="PS50240">
    <property type="entry name" value="TRYPSIN_DOM"/>
    <property type="match status" value="1"/>
</dbReference>
<accession>C1LF14</accession>
<keyword evidence="4" id="KW-0812">Transmembrane</keyword>
<dbReference type="InterPro" id="IPR001314">
    <property type="entry name" value="Peptidase_S1A"/>
</dbReference>
<dbReference type="Pfam" id="PF00089">
    <property type="entry name" value="Trypsin"/>
    <property type="match status" value="1"/>
</dbReference>
<feature type="domain" description="Peptidase S1" evidence="5">
    <location>
        <begin position="32"/>
        <end position="246"/>
    </location>
</feature>
<dbReference type="InterPro" id="IPR033116">
    <property type="entry name" value="TRYPSIN_SER"/>
</dbReference>
<keyword evidence="3" id="KW-0378">Hydrolase</keyword>
<keyword evidence="2" id="KW-1015">Disulfide bond</keyword>
<evidence type="ECO:0000313" key="6">
    <source>
        <dbReference type="EMBL" id="CAX73292.1"/>
    </source>
</evidence>
<dbReference type="GO" id="GO:0006508">
    <property type="term" value="P:proteolysis"/>
    <property type="evidence" value="ECO:0007669"/>
    <property type="project" value="UniProtKB-KW"/>
</dbReference>
<organism evidence="6">
    <name type="scientific">Schistosoma japonicum</name>
    <name type="common">Blood fluke</name>
    <dbReference type="NCBI Taxonomy" id="6182"/>
    <lineage>
        <taxon>Eukaryota</taxon>
        <taxon>Metazoa</taxon>
        <taxon>Spiralia</taxon>
        <taxon>Lophotrochozoa</taxon>
        <taxon>Platyhelminthes</taxon>
        <taxon>Trematoda</taxon>
        <taxon>Digenea</taxon>
        <taxon>Strigeidida</taxon>
        <taxon>Schistosomatoidea</taxon>
        <taxon>Schistosomatidae</taxon>
        <taxon>Schistosoma</taxon>
    </lineage>
</organism>
<dbReference type="PROSITE" id="PS00135">
    <property type="entry name" value="TRYPSIN_SER"/>
    <property type="match status" value="1"/>
</dbReference>
<dbReference type="PANTHER" id="PTHR24276:SF98">
    <property type="entry name" value="FI18310P1-RELATED"/>
    <property type="match status" value="1"/>
</dbReference>
<comment type="similarity">
    <text evidence="1">Belongs to the peptidase S1 family.</text>
</comment>
<reference evidence="6" key="2">
    <citation type="submission" date="2009-03" db="EMBL/GenBank/DDBJ databases">
        <authorList>
            <person name="Gang L."/>
        </authorList>
    </citation>
    <scope>NUCLEOTIDE SEQUENCE</scope>
    <source>
        <strain evidence="6">Anhui</strain>
    </source>
</reference>
<keyword evidence="3" id="KW-0720">Serine protease</keyword>
<evidence type="ECO:0000256" key="4">
    <source>
        <dbReference type="SAM" id="Phobius"/>
    </source>
</evidence>
<dbReference type="Gene3D" id="2.40.10.10">
    <property type="entry name" value="Trypsin-like serine proteases"/>
    <property type="match status" value="1"/>
</dbReference>
<name>C1LF14_SCHJA</name>